<evidence type="ECO:0000313" key="1">
    <source>
        <dbReference type="EMBL" id="MET3612241.1"/>
    </source>
</evidence>
<organism evidence="1 2">
    <name type="scientific">Rhizobium aquaticum</name>
    <dbReference type="NCBI Taxonomy" id="1549636"/>
    <lineage>
        <taxon>Bacteria</taxon>
        <taxon>Pseudomonadati</taxon>
        <taxon>Pseudomonadota</taxon>
        <taxon>Alphaproteobacteria</taxon>
        <taxon>Hyphomicrobiales</taxon>
        <taxon>Rhizobiaceae</taxon>
        <taxon>Rhizobium/Agrobacterium group</taxon>
        <taxon>Rhizobium</taxon>
    </lineage>
</organism>
<sequence>MPTDGAGAAARQKDAAFAAARHARTLAPQGERRTPFAPDLVGSSDQIFESLLNDPILPLVSELRLELPYDLEEEDYVQILDDFAGKVAPELGWRSAALAA</sequence>
<accession>A0ABV2IV07</accession>
<gene>
    <name evidence="1" type="ORF">ABID16_000546</name>
</gene>
<dbReference type="SUPFAM" id="SSF51679">
    <property type="entry name" value="Bacterial luciferase-like"/>
    <property type="match status" value="1"/>
</dbReference>
<proteinExistence type="predicted"/>
<keyword evidence="2" id="KW-1185">Reference proteome</keyword>
<dbReference type="EMBL" id="JBEPMB010000001">
    <property type="protein sequence ID" value="MET3612241.1"/>
    <property type="molecule type" value="Genomic_DNA"/>
</dbReference>
<comment type="caution">
    <text evidence="1">The sequence shown here is derived from an EMBL/GenBank/DDBJ whole genome shotgun (WGS) entry which is preliminary data.</text>
</comment>
<evidence type="ECO:0000313" key="2">
    <source>
        <dbReference type="Proteomes" id="UP001549047"/>
    </source>
</evidence>
<dbReference type="InterPro" id="IPR036661">
    <property type="entry name" value="Luciferase-like_sf"/>
</dbReference>
<name>A0ABV2IV07_9HYPH</name>
<protein>
    <submittedName>
        <fullName evidence="1">Uncharacterized protein</fullName>
    </submittedName>
</protein>
<dbReference type="Proteomes" id="UP001549047">
    <property type="component" value="Unassembled WGS sequence"/>
</dbReference>
<reference evidence="1 2" key="1">
    <citation type="submission" date="2024-06" db="EMBL/GenBank/DDBJ databases">
        <title>Genomic Encyclopedia of Type Strains, Phase IV (KMG-IV): sequencing the most valuable type-strain genomes for metagenomic binning, comparative biology and taxonomic classification.</title>
        <authorList>
            <person name="Goeker M."/>
        </authorList>
    </citation>
    <scope>NUCLEOTIDE SEQUENCE [LARGE SCALE GENOMIC DNA]</scope>
    <source>
        <strain evidence="1 2">DSM 29780</strain>
    </source>
</reference>